<proteinExistence type="predicted"/>
<reference evidence="1" key="1">
    <citation type="submission" date="2019-11" db="EMBL/GenBank/DDBJ databases">
        <authorList>
            <person name="Feng L."/>
        </authorList>
    </citation>
    <scope>NUCLEOTIDE SEQUENCE</scope>
    <source>
        <strain evidence="1">AundefinedLFYP135</strain>
    </source>
</reference>
<evidence type="ECO:0000313" key="1">
    <source>
        <dbReference type="EMBL" id="VYS75714.1"/>
    </source>
</evidence>
<accession>A0A6N2R4U7</accession>
<name>A0A6N2R4U7_9FIRM</name>
<sequence length="69" mass="8080">MKITMEQVTIQIPDRPELLGLAPVVRCRECKYYYPQNRGVESWVCEHALGLPDPQDHDFCSYGERRKGR</sequence>
<protein>
    <submittedName>
        <fullName evidence="1">Uncharacterized protein</fullName>
    </submittedName>
</protein>
<dbReference type="EMBL" id="CACRSL010000003">
    <property type="protein sequence ID" value="VYS75714.1"/>
    <property type="molecule type" value="Genomic_DNA"/>
</dbReference>
<dbReference type="AlphaFoldDB" id="A0A6N2R4U7"/>
<organism evidence="1">
    <name type="scientific">uncultured Anaerotruncus sp</name>
    <dbReference type="NCBI Taxonomy" id="905011"/>
    <lineage>
        <taxon>Bacteria</taxon>
        <taxon>Bacillati</taxon>
        <taxon>Bacillota</taxon>
        <taxon>Clostridia</taxon>
        <taxon>Eubacteriales</taxon>
        <taxon>Oscillospiraceae</taxon>
        <taxon>Anaerotruncus</taxon>
        <taxon>environmental samples</taxon>
    </lineage>
</organism>
<gene>
    <name evidence="1" type="ORF">AULFYP135_00220</name>
</gene>